<evidence type="ECO:0000313" key="2">
    <source>
        <dbReference type="Proteomes" id="UP000806522"/>
    </source>
</evidence>
<comment type="caution">
    <text evidence="1">The sequence shown here is derived from an EMBL/GenBank/DDBJ whole genome shotgun (WGS) entry which is preliminary data.</text>
</comment>
<name>A0A9D5PA38_XYLRU</name>
<gene>
    <name evidence="1" type="ORF">E7101_11810</name>
</gene>
<accession>A0A9D5PA38</accession>
<organism evidence="1 2">
    <name type="scientific">Xylanibacter ruminicola</name>
    <name type="common">Prevotella ruminicola</name>
    <dbReference type="NCBI Taxonomy" id="839"/>
    <lineage>
        <taxon>Bacteria</taxon>
        <taxon>Pseudomonadati</taxon>
        <taxon>Bacteroidota</taxon>
        <taxon>Bacteroidia</taxon>
        <taxon>Bacteroidales</taxon>
        <taxon>Prevotellaceae</taxon>
        <taxon>Xylanibacter</taxon>
    </lineage>
</organism>
<dbReference type="AlphaFoldDB" id="A0A9D5PA38"/>
<sequence length="147" mass="16941">MGEDGHWRLSPAYDMGYPHNPNGGWTAMHQMSIAGNFENITKSDLLTFAKANNIKDANEVIEKVVEETAKWPAIARECDVPSEMIDGIYPNIYTYYFLISHFSRNLSEPLCLQGFSRSLMPLKPFAHGRFQRFLEGWRDFYAKSQKK</sequence>
<dbReference type="EMBL" id="SUYC01000014">
    <property type="protein sequence ID" value="MBE6271616.1"/>
    <property type="molecule type" value="Genomic_DNA"/>
</dbReference>
<proteinExistence type="predicted"/>
<reference evidence="1" key="1">
    <citation type="submission" date="2019-04" db="EMBL/GenBank/DDBJ databases">
        <title>Evolution of Biomass-Degrading Anaerobic Consortia Revealed by Metagenomics.</title>
        <authorList>
            <person name="Peng X."/>
        </authorList>
    </citation>
    <scope>NUCLEOTIDE SEQUENCE</scope>
    <source>
        <strain evidence="1">SIG140</strain>
    </source>
</reference>
<dbReference type="Proteomes" id="UP000806522">
    <property type="component" value="Unassembled WGS sequence"/>
</dbReference>
<evidence type="ECO:0000313" key="1">
    <source>
        <dbReference type="EMBL" id="MBE6271616.1"/>
    </source>
</evidence>
<protein>
    <submittedName>
        <fullName evidence="1">HipA domain-containing protein</fullName>
    </submittedName>
</protein>